<dbReference type="AlphaFoldDB" id="A0AA36FWM9"/>
<dbReference type="EMBL" id="CATQJA010002406">
    <property type="protein sequence ID" value="CAJ0570581.1"/>
    <property type="molecule type" value="Genomic_DNA"/>
</dbReference>
<comment type="caution">
    <text evidence="1">The sequence shown here is derived from an EMBL/GenBank/DDBJ whole genome shotgun (WGS) entry which is preliminary data.</text>
</comment>
<proteinExistence type="predicted"/>
<accession>A0AA36FWM9</accession>
<dbReference type="Proteomes" id="UP001177023">
    <property type="component" value="Unassembled WGS sequence"/>
</dbReference>
<organism evidence="1 2">
    <name type="scientific">Mesorhabditis spiculigera</name>
    <dbReference type="NCBI Taxonomy" id="96644"/>
    <lineage>
        <taxon>Eukaryota</taxon>
        <taxon>Metazoa</taxon>
        <taxon>Ecdysozoa</taxon>
        <taxon>Nematoda</taxon>
        <taxon>Chromadorea</taxon>
        <taxon>Rhabditida</taxon>
        <taxon>Rhabditina</taxon>
        <taxon>Rhabditomorpha</taxon>
        <taxon>Rhabditoidea</taxon>
        <taxon>Rhabditidae</taxon>
        <taxon>Mesorhabditinae</taxon>
        <taxon>Mesorhabditis</taxon>
    </lineage>
</organism>
<sequence>MIGQPEQLGKSEIFARLNFHGFFLAAAPKYPANQSRRGHGIRCLIGLQQRFLVRSGRNENCDLATFKRLDLNLANFFQ</sequence>
<evidence type="ECO:0000313" key="2">
    <source>
        <dbReference type="Proteomes" id="UP001177023"/>
    </source>
</evidence>
<gene>
    <name evidence="1" type="ORF">MSPICULIGERA_LOCUS9018</name>
</gene>
<evidence type="ECO:0000313" key="1">
    <source>
        <dbReference type="EMBL" id="CAJ0570581.1"/>
    </source>
</evidence>
<feature type="non-terminal residue" evidence="1">
    <location>
        <position position="78"/>
    </location>
</feature>
<protein>
    <submittedName>
        <fullName evidence="1">Uncharacterized protein</fullName>
    </submittedName>
</protein>
<reference evidence="1" key="1">
    <citation type="submission" date="2023-06" db="EMBL/GenBank/DDBJ databases">
        <authorList>
            <person name="Delattre M."/>
        </authorList>
    </citation>
    <scope>NUCLEOTIDE SEQUENCE</scope>
    <source>
        <strain evidence="1">AF72</strain>
    </source>
</reference>
<keyword evidence="2" id="KW-1185">Reference proteome</keyword>
<name>A0AA36FWM9_9BILA</name>